<dbReference type="PANTHER" id="PTHR11895:SF67">
    <property type="entry name" value="AMIDASE DOMAIN-CONTAINING PROTEIN"/>
    <property type="match status" value="1"/>
</dbReference>
<dbReference type="Proteomes" id="UP001433268">
    <property type="component" value="Unassembled WGS sequence"/>
</dbReference>
<gene>
    <name evidence="4" type="ORF">PG997_013182</name>
</gene>
<dbReference type="InterPro" id="IPR023631">
    <property type="entry name" value="Amidase_dom"/>
</dbReference>
<dbReference type="InterPro" id="IPR036928">
    <property type="entry name" value="AS_sf"/>
</dbReference>
<evidence type="ECO:0000256" key="1">
    <source>
        <dbReference type="ARBA" id="ARBA00009199"/>
    </source>
</evidence>
<organism evidence="4 5">
    <name type="scientific">Apiospora hydei</name>
    <dbReference type="NCBI Taxonomy" id="1337664"/>
    <lineage>
        <taxon>Eukaryota</taxon>
        <taxon>Fungi</taxon>
        <taxon>Dikarya</taxon>
        <taxon>Ascomycota</taxon>
        <taxon>Pezizomycotina</taxon>
        <taxon>Sordariomycetes</taxon>
        <taxon>Xylariomycetidae</taxon>
        <taxon>Amphisphaeriales</taxon>
        <taxon>Apiosporaceae</taxon>
        <taxon>Apiospora</taxon>
    </lineage>
</organism>
<feature type="region of interest" description="Disordered" evidence="2">
    <location>
        <begin position="363"/>
        <end position="388"/>
    </location>
</feature>
<dbReference type="SUPFAM" id="SSF75304">
    <property type="entry name" value="Amidase signature (AS) enzymes"/>
    <property type="match status" value="1"/>
</dbReference>
<dbReference type="InterPro" id="IPR000120">
    <property type="entry name" value="Amidase"/>
</dbReference>
<keyword evidence="5" id="KW-1185">Reference proteome</keyword>
<comment type="similarity">
    <text evidence="1">Belongs to the amidase family.</text>
</comment>
<dbReference type="PROSITE" id="PS00571">
    <property type="entry name" value="AMIDASES"/>
    <property type="match status" value="1"/>
</dbReference>
<dbReference type="GeneID" id="92050556"/>
<proteinExistence type="inferred from homology"/>
<accession>A0ABR1V5H7</accession>
<feature type="compositionally biased region" description="Polar residues" evidence="2">
    <location>
        <begin position="370"/>
        <end position="385"/>
    </location>
</feature>
<reference evidence="4 5" key="1">
    <citation type="submission" date="2023-01" db="EMBL/GenBank/DDBJ databases">
        <title>Analysis of 21 Apiospora genomes using comparative genomics revels a genus with tremendous synthesis potential of carbohydrate active enzymes and secondary metabolites.</title>
        <authorList>
            <person name="Sorensen T."/>
        </authorList>
    </citation>
    <scope>NUCLEOTIDE SEQUENCE [LARGE SCALE GENOMIC DNA]</scope>
    <source>
        <strain evidence="4 5">CBS 114990</strain>
    </source>
</reference>
<dbReference type="EMBL" id="JAQQWN010000009">
    <property type="protein sequence ID" value="KAK8066435.1"/>
    <property type="molecule type" value="Genomic_DNA"/>
</dbReference>
<dbReference type="InterPro" id="IPR020556">
    <property type="entry name" value="Amidase_CS"/>
</dbReference>
<evidence type="ECO:0000256" key="2">
    <source>
        <dbReference type="SAM" id="MobiDB-lite"/>
    </source>
</evidence>
<comment type="caution">
    <text evidence="4">The sequence shown here is derived from an EMBL/GenBank/DDBJ whole genome shotgun (WGS) entry which is preliminary data.</text>
</comment>
<evidence type="ECO:0000313" key="4">
    <source>
        <dbReference type="EMBL" id="KAK8066435.1"/>
    </source>
</evidence>
<sequence>MTSHTGPSFGESYPRPIQGVEFVGFIRRTVWHNAGFGALRRIWMHIGNAEPRFVPTVYPCDVPNNNTTEVPIGNKAEERDVPALANSAVAQYRKSYLSGDVTPLDIVEALLPLIRRDISPPGIHSTAWVDIKTDLVLKAAETSTLRYRRQKSLGPLDGILVGIKDQYDVDGYSTTLGSPHDLTGRDEDGNTYNSWCVEKLQEAGAIIVGKLNMHEFGMDTAGINTTYGTPRNPYNRNYYTGGSSSGPAYAVATGLVPIALGTDGGGSIRVPASFCSVFGLKPSHGRLSYLPGHNHNSTCEVNAPIAADMGSLATVYSVVSQQPHPASPFPHAPLCDMLLPNSNHKNSEKVLLGIPEAWFDRADPGVQNPAGASSTTSSRPRNMPQSPHRLPANRILLALGRATSAGDYILAQRLRGVLMRHLAWLWREKYGSQDLLIVTPTTSCAGWPIRSLRELDRGLSDGNRTQQSMEYVWLANFCGMPSLSVPAGYVVPESEAGAGRAVRFEPGAEKAGAVVPVGLMATAEWTREDLLMRFGCDAEEVGRERLRRPAAWVDVVQQAAQRRSTRESRKA</sequence>
<evidence type="ECO:0000259" key="3">
    <source>
        <dbReference type="Pfam" id="PF01425"/>
    </source>
</evidence>
<dbReference type="Gene3D" id="3.90.1300.10">
    <property type="entry name" value="Amidase signature (AS) domain"/>
    <property type="match status" value="2"/>
</dbReference>
<name>A0ABR1V5H7_9PEZI</name>
<dbReference type="Pfam" id="PF01425">
    <property type="entry name" value="Amidase"/>
    <property type="match status" value="1"/>
</dbReference>
<dbReference type="RefSeq" id="XP_066663188.1">
    <property type="nucleotide sequence ID" value="XM_066817496.1"/>
</dbReference>
<protein>
    <submittedName>
        <fullName evidence="4">Amidase</fullName>
    </submittedName>
</protein>
<feature type="domain" description="Amidase" evidence="3">
    <location>
        <begin position="127"/>
        <end position="367"/>
    </location>
</feature>
<evidence type="ECO:0000313" key="5">
    <source>
        <dbReference type="Proteomes" id="UP001433268"/>
    </source>
</evidence>
<dbReference type="PANTHER" id="PTHR11895">
    <property type="entry name" value="TRANSAMIDASE"/>
    <property type="match status" value="1"/>
</dbReference>